<keyword evidence="2" id="KW-0067">ATP-binding</keyword>
<keyword evidence="1" id="KW-0547">Nucleotide-binding</keyword>
<name>A0A0F8Y3N9_9ZZZZ</name>
<dbReference type="GO" id="GO:0005737">
    <property type="term" value="C:cytoplasm"/>
    <property type="evidence" value="ECO:0007669"/>
    <property type="project" value="TreeGrafter"/>
</dbReference>
<gene>
    <name evidence="4" type="ORF">LCGC14_2869260</name>
</gene>
<accession>A0A0F8Y3N9</accession>
<evidence type="ECO:0000256" key="2">
    <source>
        <dbReference type="ARBA" id="ARBA00022840"/>
    </source>
</evidence>
<evidence type="ECO:0000313" key="4">
    <source>
        <dbReference type="EMBL" id="KKK75883.1"/>
    </source>
</evidence>
<comment type="caution">
    <text evidence="4">The sequence shown here is derived from an EMBL/GenBank/DDBJ whole genome shotgun (WGS) entry which is preliminary data.</text>
</comment>
<organism evidence="4">
    <name type="scientific">marine sediment metagenome</name>
    <dbReference type="NCBI Taxonomy" id="412755"/>
    <lineage>
        <taxon>unclassified sequences</taxon>
        <taxon>metagenomes</taxon>
        <taxon>ecological metagenomes</taxon>
    </lineage>
</organism>
<sequence>GLTPFVGRDRELELLLDSFERVKAGRGQAVSVVAEAGGGKSRLLYEFRKSVANMDVTFLEGRCLSYSRGVPYHLHTDSLKANFDIKEGDGDYEIREKVERGLKILRVDEASTLPYLLELLGVKDSGIDTVPLSPEAKKDHIFEALKRIVLKGSEIRPLILAYEDLHWIDKSSEDLLKNALENIPGVRILMIFTYRPEFVHTWGAKSYHSQVTLNRLSNRESLALVTNLLGTEELDRDLEELILEKTEGIPFFIEEFIKSLKDLQIIETRDNKYCLTKDIQEVTIPSTIQDVIMARVDLLPEGAKELIQIGSVIEREFSHELINRVTSLSQEELLSHLSVLKDSELLYERGIYPESTYIFKHALTREVVYESILTKRKKRLHGEIGNAIEELY</sequence>
<proteinExistence type="predicted"/>
<feature type="non-terminal residue" evidence="4">
    <location>
        <position position="1"/>
    </location>
</feature>
<dbReference type="Gene3D" id="3.40.50.300">
    <property type="entry name" value="P-loop containing nucleotide triphosphate hydrolases"/>
    <property type="match status" value="1"/>
</dbReference>
<dbReference type="GO" id="GO:0004016">
    <property type="term" value="F:adenylate cyclase activity"/>
    <property type="evidence" value="ECO:0007669"/>
    <property type="project" value="TreeGrafter"/>
</dbReference>
<dbReference type="InterPro" id="IPR041664">
    <property type="entry name" value="AAA_16"/>
</dbReference>
<feature type="domain" description="Orc1-like AAA ATPase" evidence="3">
    <location>
        <begin position="4"/>
        <end position="184"/>
    </location>
</feature>
<dbReference type="InterPro" id="IPR027417">
    <property type="entry name" value="P-loop_NTPase"/>
</dbReference>
<reference evidence="4" key="1">
    <citation type="journal article" date="2015" name="Nature">
        <title>Complex archaea that bridge the gap between prokaryotes and eukaryotes.</title>
        <authorList>
            <person name="Spang A."/>
            <person name="Saw J.H."/>
            <person name="Jorgensen S.L."/>
            <person name="Zaremba-Niedzwiedzka K."/>
            <person name="Martijn J."/>
            <person name="Lind A.E."/>
            <person name="van Eijk R."/>
            <person name="Schleper C."/>
            <person name="Guy L."/>
            <person name="Ettema T.J."/>
        </authorList>
    </citation>
    <scope>NUCLEOTIDE SEQUENCE</scope>
</reference>
<dbReference type="PANTHER" id="PTHR16305:SF28">
    <property type="entry name" value="GUANYLATE CYCLASE DOMAIN-CONTAINING PROTEIN"/>
    <property type="match status" value="1"/>
</dbReference>
<protein>
    <recommendedName>
        <fullName evidence="3">Orc1-like AAA ATPase domain-containing protein</fullName>
    </recommendedName>
</protein>
<dbReference type="GO" id="GO:0005524">
    <property type="term" value="F:ATP binding"/>
    <property type="evidence" value="ECO:0007669"/>
    <property type="project" value="UniProtKB-KW"/>
</dbReference>
<dbReference type="AlphaFoldDB" id="A0A0F8Y3N9"/>
<dbReference type="Pfam" id="PF13191">
    <property type="entry name" value="AAA_16"/>
    <property type="match status" value="1"/>
</dbReference>
<dbReference type="EMBL" id="LAZR01055656">
    <property type="protein sequence ID" value="KKK75883.1"/>
    <property type="molecule type" value="Genomic_DNA"/>
</dbReference>
<evidence type="ECO:0000256" key="1">
    <source>
        <dbReference type="ARBA" id="ARBA00022741"/>
    </source>
</evidence>
<dbReference type="PANTHER" id="PTHR16305">
    <property type="entry name" value="TESTICULAR SOLUBLE ADENYLYL CYCLASE"/>
    <property type="match status" value="1"/>
</dbReference>
<dbReference type="SUPFAM" id="SSF52540">
    <property type="entry name" value="P-loop containing nucleoside triphosphate hydrolases"/>
    <property type="match status" value="1"/>
</dbReference>
<feature type="non-terminal residue" evidence="4">
    <location>
        <position position="392"/>
    </location>
</feature>
<evidence type="ECO:0000259" key="3">
    <source>
        <dbReference type="Pfam" id="PF13191"/>
    </source>
</evidence>